<dbReference type="EMBL" id="KQ432240">
    <property type="protein sequence ID" value="KOF62844.1"/>
    <property type="molecule type" value="Genomic_DNA"/>
</dbReference>
<dbReference type="Gene3D" id="1.25.40.10">
    <property type="entry name" value="Tetratricopeptide repeat domain"/>
    <property type="match status" value="1"/>
</dbReference>
<gene>
    <name evidence="1" type="ORF">OCBIM_22021573mg</name>
</gene>
<evidence type="ECO:0008006" key="2">
    <source>
        <dbReference type="Google" id="ProtNLM"/>
    </source>
</evidence>
<dbReference type="InterPro" id="IPR011990">
    <property type="entry name" value="TPR-like_helical_dom_sf"/>
</dbReference>
<reference evidence="1" key="1">
    <citation type="submission" date="2015-07" db="EMBL/GenBank/DDBJ databases">
        <title>MeaNS - Measles Nucleotide Surveillance Program.</title>
        <authorList>
            <person name="Tran T."/>
            <person name="Druce J."/>
        </authorList>
    </citation>
    <scope>NUCLEOTIDE SEQUENCE</scope>
    <source>
        <strain evidence="1">UCB-OBI-ISO-001</strain>
        <tissue evidence="1">Gonad</tissue>
    </source>
</reference>
<sequence length="173" mass="20056">MDIVSSVHEEDSLKDLSVELTVHTEWLNRIHSQGNRPEDWVEFIHHLKEQSPVPVTNLWTAYICDQYVHALKTIPSNQNKNNIMFVKLLIDYATLKSEENVDNGQSLFRQARSIARKFAIAHIYAAEFELKYGKLCFNFLWLRSLLPHHVVLGSVLLHCTLSKCLLLQPQPHE</sequence>
<accession>A0A0L8FGT1</accession>
<dbReference type="STRING" id="37653.A0A0L8FGT1"/>
<proteinExistence type="predicted"/>
<organism evidence="1">
    <name type="scientific">Octopus bimaculoides</name>
    <name type="common">California two-spotted octopus</name>
    <dbReference type="NCBI Taxonomy" id="37653"/>
    <lineage>
        <taxon>Eukaryota</taxon>
        <taxon>Metazoa</taxon>
        <taxon>Spiralia</taxon>
        <taxon>Lophotrochozoa</taxon>
        <taxon>Mollusca</taxon>
        <taxon>Cephalopoda</taxon>
        <taxon>Coleoidea</taxon>
        <taxon>Octopodiformes</taxon>
        <taxon>Octopoda</taxon>
        <taxon>Incirrata</taxon>
        <taxon>Octopodidae</taxon>
        <taxon>Octopus</taxon>
    </lineage>
</organism>
<dbReference type="AlphaFoldDB" id="A0A0L8FGT1"/>
<dbReference type="OrthoDB" id="20524at2759"/>
<name>A0A0L8FGT1_OCTBM</name>
<evidence type="ECO:0000313" key="1">
    <source>
        <dbReference type="EMBL" id="KOF62844.1"/>
    </source>
</evidence>
<protein>
    <recommendedName>
        <fullName evidence="2">Suppressor of forked domain-containing protein</fullName>
    </recommendedName>
</protein>